<dbReference type="AlphaFoldDB" id="A0A5E7AJ36"/>
<reference evidence="1 2" key="1">
    <citation type="submission" date="2019-09" db="EMBL/GenBank/DDBJ databases">
        <authorList>
            <person name="Chandra G."/>
            <person name="Truman W A."/>
        </authorList>
    </citation>
    <scope>NUCLEOTIDE SEQUENCE [LARGE SCALE GENOMIC DNA]</scope>
    <source>
        <strain evidence="1">PS691</strain>
    </source>
</reference>
<proteinExistence type="predicted"/>
<gene>
    <name evidence="1" type="ORF">PS691_00850</name>
</gene>
<accession>A0A5E7AJ36</accession>
<sequence>MAILKLTPALRAEYQTLFNNCLIRPDRMAIVNTLVERLNQHRDTYQSVANEVGVPWGFVAVIHNMEASQRFDGHLHNGDPLTARTFHVPAGRPAKGNPPFKWAESAADALRMKKLGPATDWTLPGTLFQLELFNGTGYRRFHPHVLTPYLWSFSNHYKSGKYIADGTWSETAVSAQCGAAVLLRRMAENGFLDFEDQPTPVEGARPIIVNHSNKKPTDPAELAKAIALQNWLNTFPGIFVKVDGAPGDRTSAAFFKVTGRFLPGDPRG</sequence>
<organism evidence="1 2">
    <name type="scientific">Pseudomonas fluorescens</name>
    <dbReference type="NCBI Taxonomy" id="294"/>
    <lineage>
        <taxon>Bacteria</taxon>
        <taxon>Pseudomonadati</taxon>
        <taxon>Pseudomonadota</taxon>
        <taxon>Gammaproteobacteria</taxon>
        <taxon>Pseudomonadales</taxon>
        <taxon>Pseudomonadaceae</taxon>
        <taxon>Pseudomonas</taxon>
    </lineage>
</organism>
<evidence type="ECO:0000313" key="1">
    <source>
        <dbReference type="EMBL" id="VVN77890.1"/>
    </source>
</evidence>
<evidence type="ECO:0000313" key="2">
    <source>
        <dbReference type="Proteomes" id="UP000337909"/>
    </source>
</evidence>
<name>A0A5E7AJ36_PSEFL</name>
<dbReference type="Proteomes" id="UP000337909">
    <property type="component" value="Unassembled WGS sequence"/>
</dbReference>
<dbReference type="RefSeq" id="WP_150640956.1">
    <property type="nucleotide sequence ID" value="NZ_CABVHQ010000005.1"/>
</dbReference>
<dbReference type="OrthoDB" id="482757at2"/>
<protein>
    <submittedName>
        <fullName evidence="1">Uncharacterized protein</fullName>
    </submittedName>
</protein>
<dbReference type="EMBL" id="CABVHQ010000005">
    <property type="protein sequence ID" value="VVN77890.1"/>
    <property type="molecule type" value="Genomic_DNA"/>
</dbReference>